<dbReference type="EMBL" id="JAVHNQ010000001">
    <property type="protein sequence ID" value="KAK6360042.1"/>
    <property type="molecule type" value="Genomic_DNA"/>
</dbReference>
<name>A0AAV9VDK9_9PEZI</name>
<evidence type="ECO:0000313" key="3">
    <source>
        <dbReference type="Proteomes" id="UP001375240"/>
    </source>
</evidence>
<organism evidence="2 3">
    <name type="scientific">Orbilia brochopaga</name>
    <dbReference type="NCBI Taxonomy" id="3140254"/>
    <lineage>
        <taxon>Eukaryota</taxon>
        <taxon>Fungi</taxon>
        <taxon>Dikarya</taxon>
        <taxon>Ascomycota</taxon>
        <taxon>Pezizomycotina</taxon>
        <taxon>Orbiliomycetes</taxon>
        <taxon>Orbiliales</taxon>
        <taxon>Orbiliaceae</taxon>
        <taxon>Orbilia</taxon>
    </lineage>
</organism>
<dbReference type="Proteomes" id="UP001375240">
    <property type="component" value="Unassembled WGS sequence"/>
</dbReference>
<feature type="compositionally biased region" description="Polar residues" evidence="1">
    <location>
        <begin position="49"/>
        <end position="73"/>
    </location>
</feature>
<gene>
    <name evidence="2" type="ORF">TWF696_001161</name>
</gene>
<reference evidence="2 3" key="1">
    <citation type="submission" date="2019-10" db="EMBL/GenBank/DDBJ databases">
        <authorList>
            <person name="Palmer J.M."/>
        </authorList>
    </citation>
    <scope>NUCLEOTIDE SEQUENCE [LARGE SCALE GENOMIC DNA]</scope>
    <source>
        <strain evidence="2 3">TWF696</strain>
    </source>
</reference>
<accession>A0AAV9VDK9</accession>
<dbReference type="AlphaFoldDB" id="A0AAV9VDK9"/>
<feature type="region of interest" description="Disordered" evidence="1">
    <location>
        <begin position="1"/>
        <end position="89"/>
    </location>
</feature>
<evidence type="ECO:0000313" key="2">
    <source>
        <dbReference type="EMBL" id="KAK6360042.1"/>
    </source>
</evidence>
<proteinExistence type="predicted"/>
<keyword evidence="3" id="KW-1185">Reference proteome</keyword>
<sequence>MPDTPPSRPQSHQKGAITNHWNDLPAGYIPSPTNSLSRSASRNSNTLATPNPGSSISRTASASPLRHSSSTSGAEADGPSESRTSDETKPLDVLLPALYNLHTKLSRNEHSMLQARINKSLLPPKGDGGVLDSQRLWIRELLQNFVVDGAINVQQAREEIVAFMRRETGVAGWAGAVRKIVESVL</sequence>
<feature type="compositionally biased region" description="Low complexity" evidence="1">
    <location>
        <begin position="33"/>
        <end position="48"/>
    </location>
</feature>
<protein>
    <submittedName>
        <fullName evidence="2">Uncharacterized protein</fullName>
    </submittedName>
</protein>
<evidence type="ECO:0000256" key="1">
    <source>
        <dbReference type="SAM" id="MobiDB-lite"/>
    </source>
</evidence>
<comment type="caution">
    <text evidence="2">The sequence shown here is derived from an EMBL/GenBank/DDBJ whole genome shotgun (WGS) entry which is preliminary data.</text>
</comment>